<dbReference type="EMBL" id="BJYT01000015">
    <property type="protein sequence ID" value="GEO11036.1"/>
    <property type="molecule type" value="Genomic_DNA"/>
</dbReference>
<reference evidence="2 3" key="1">
    <citation type="submission" date="2019-07" db="EMBL/GenBank/DDBJ databases">
        <title>Whole genome shotgun sequence of Segetibacter aerophilus NBRC 106135.</title>
        <authorList>
            <person name="Hosoyama A."/>
            <person name="Uohara A."/>
            <person name="Ohji S."/>
            <person name="Ichikawa N."/>
        </authorList>
    </citation>
    <scope>NUCLEOTIDE SEQUENCE [LARGE SCALE GENOMIC DNA]</scope>
    <source>
        <strain evidence="2 3">NBRC 106135</strain>
    </source>
</reference>
<dbReference type="AlphaFoldDB" id="A0A512BGF0"/>
<gene>
    <name evidence="2" type="ORF">SAE01_35320</name>
</gene>
<feature type="transmembrane region" description="Helical" evidence="1">
    <location>
        <begin position="44"/>
        <end position="64"/>
    </location>
</feature>
<organism evidence="2 3">
    <name type="scientific">Segetibacter aerophilus</name>
    <dbReference type="NCBI Taxonomy" id="670293"/>
    <lineage>
        <taxon>Bacteria</taxon>
        <taxon>Pseudomonadati</taxon>
        <taxon>Bacteroidota</taxon>
        <taxon>Chitinophagia</taxon>
        <taxon>Chitinophagales</taxon>
        <taxon>Chitinophagaceae</taxon>
        <taxon>Segetibacter</taxon>
    </lineage>
</organism>
<keyword evidence="3" id="KW-1185">Reference proteome</keyword>
<dbReference type="Proteomes" id="UP000321513">
    <property type="component" value="Unassembled WGS sequence"/>
</dbReference>
<sequence length="74" mass="8605">MDFSLQALQKISAFTQNLTLNLEPVYGIILAFVVYNENKYLSKWFYYGFGLILLAVVLQMLRVIKSRKDLVSVR</sequence>
<dbReference type="InterPro" id="IPR037185">
    <property type="entry name" value="EmrE-like"/>
</dbReference>
<evidence type="ECO:0000313" key="3">
    <source>
        <dbReference type="Proteomes" id="UP000321513"/>
    </source>
</evidence>
<dbReference type="SUPFAM" id="SSF103481">
    <property type="entry name" value="Multidrug resistance efflux transporter EmrE"/>
    <property type="match status" value="1"/>
</dbReference>
<proteinExistence type="predicted"/>
<keyword evidence="1" id="KW-0472">Membrane</keyword>
<name>A0A512BGF0_9BACT</name>
<evidence type="ECO:0008006" key="4">
    <source>
        <dbReference type="Google" id="ProtNLM"/>
    </source>
</evidence>
<accession>A0A512BGF0</accession>
<evidence type="ECO:0000256" key="1">
    <source>
        <dbReference type="SAM" id="Phobius"/>
    </source>
</evidence>
<keyword evidence="1" id="KW-0812">Transmembrane</keyword>
<keyword evidence="1" id="KW-1133">Transmembrane helix</keyword>
<evidence type="ECO:0000313" key="2">
    <source>
        <dbReference type="EMBL" id="GEO11036.1"/>
    </source>
</evidence>
<comment type="caution">
    <text evidence="2">The sequence shown here is derived from an EMBL/GenBank/DDBJ whole genome shotgun (WGS) entry which is preliminary data.</text>
</comment>
<protein>
    <recommendedName>
        <fullName evidence="4">EamA domain-containing protein</fullName>
    </recommendedName>
</protein>